<evidence type="ECO:0000313" key="2">
    <source>
        <dbReference type="EMBL" id="AFS82587.1"/>
    </source>
</evidence>
<accession>K0BBS8</accession>
<dbReference type="EMBL" id="CP003843">
    <property type="protein sequence ID" value="AFS82587.1"/>
    <property type="molecule type" value="Genomic_DNA"/>
</dbReference>
<organism evidence="2 3">
    <name type="scientific">Candidatus Nitrosopumilus sediminis</name>
    <dbReference type="NCBI Taxonomy" id="1229909"/>
    <lineage>
        <taxon>Archaea</taxon>
        <taxon>Nitrososphaerota</taxon>
        <taxon>Nitrososphaeria</taxon>
        <taxon>Nitrosopumilales</taxon>
        <taxon>Nitrosopumilaceae</taxon>
        <taxon>Nitrosopumilus</taxon>
    </lineage>
</organism>
<dbReference type="KEGG" id="nir:NSED_03905"/>
<dbReference type="Proteomes" id="UP000006100">
    <property type="component" value="Chromosome"/>
</dbReference>
<dbReference type="AlphaFoldDB" id="K0BBS8"/>
<feature type="compositionally biased region" description="Polar residues" evidence="1">
    <location>
        <begin position="50"/>
        <end position="72"/>
    </location>
</feature>
<dbReference type="HOGENOM" id="CLU_2712602_0_0_2"/>
<reference evidence="2 3" key="1">
    <citation type="journal article" date="2012" name="J. Bacteriol.">
        <title>Draft Genome Sequence of an Ammonia-Oxidizing Archaeon, "Candidatus Nitrosopumilus sediminis" AR2, from Svalbard in the Arctic Circle.</title>
        <authorList>
            <person name="Park S.J."/>
            <person name="Kim J.G."/>
            <person name="Jung M.Y."/>
            <person name="Kim S.J."/>
            <person name="Cha I.T."/>
            <person name="Ghai R."/>
            <person name="Martin-Cuadrado A.B."/>
            <person name="Rodriguez-Valera F."/>
            <person name="Rhee S.K."/>
        </authorList>
    </citation>
    <scope>NUCLEOTIDE SEQUENCE [LARGE SCALE GENOMIC DNA]</scope>
    <source>
        <strain evidence="2 3">AR2</strain>
    </source>
</reference>
<name>K0BBS8_9ARCH</name>
<dbReference type="PATRIC" id="fig|1229909.8.peg.842"/>
<feature type="region of interest" description="Disordered" evidence="1">
    <location>
        <begin position="26"/>
        <end position="72"/>
    </location>
</feature>
<gene>
    <name evidence="2" type="ORF">NSED_03905</name>
</gene>
<protein>
    <submittedName>
        <fullName evidence="2">Uncharacterized protein</fullName>
    </submittedName>
</protein>
<evidence type="ECO:0000313" key="3">
    <source>
        <dbReference type="Proteomes" id="UP000006100"/>
    </source>
</evidence>
<proteinExistence type="predicted"/>
<sequence>MCGIVSKNPPYAKVSTEKTPKLNRCAADQTIPVPSSTRGLPVKKYGIPKNTDSSSNPELNASETDTGNCGIS</sequence>
<evidence type="ECO:0000256" key="1">
    <source>
        <dbReference type="SAM" id="MobiDB-lite"/>
    </source>
</evidence>
<keyword evidence="3" id="KW-1185">Reference proteome</keyword>